<organism evidence="1 2">
    <name type="scientific">Persea americana</name>
    <name type="common">Avocado</name>
    <dbReference type="NCBI Taxonomy" id="3435"/>
    <lineage>
        <taxon>Eukaryota</taxon>
        <taxon>Viridiplantae</taxon>
        <taxon>Streptophyta</taxon>
        <taxon>Embryophyta</taxon>
        <taxon>Tracheophyta</taxon>
        <taxon>Spermatophyta</taxon>
        <taxon>Magnoliopsida</taxon>
        <taxon>Magnoliidae</taxon>
        <taxon>Laurales</taxon>
        <taxon>Lauraceae</taxon>
        <taxon>Persea</taxon>
    </lineage>
</organism>
<proteinExistence type="predicted"/>
<accession>A0ACC2KGK1</accession>
<reference evidence="1 2" key="1">
    <citation type="journal article" date="2022" name="Hortic Res">
        <title>A haplotype resolved chromosomal level avocado genome allows analysis of novel avocado genes.</title>
        <authorList>
            <person name="Nath O."/>
            <person name="Fletcher S.J."/>
            <person name="Hayward A."/>
            <person name="Shaw L.M."/>
            <person name="Masouleh A.K."/>
            <person name="Furtado A."/>
            <person name="Henry R.J."/>
            <person name="Mitter N."/>
        </authorList>
    </citation>
    <scope>NUCLEOTIDE SEQUENCE [LARGE SCALE GENOMIC DNA]</scope>
    <source>
        <strain evidence="2">cv. Hass</strain>
    </source>
</reference>
<comment type="caution">
    <text evidence="1">The sequence shown here is derived from an EMBL/GenBank/DDBJ whole genome shotgun (WGS) entry which is preliminary data.</text>
</comment>
<dbReference type="EMBL" id="CM056817">
    <property type="protein sequence ID" value="KAJ8620292.1"/>
    <property type="molecule type" value="Genomic_DNA"/>
</dbReference>
<name>A0ACC2KGK1_PERAE</name>
<gene>
    <name evidence="1" type="ORF">MRB53_028821</name>
</gene>
<protein>
    <submittedName>
        <fullName evidence="1">Uncharacterized protein</fullName>
    </submittedName>
</protein>
<evidence type="ECO:0000313" key="2">
    <source>
        <dbReference type="Proteomes" id="UP001234297"/>
    </source>
</evidence>
<sequence length="118" mass="13570">MEQINKNDTGASDYTHMLEIFISGIDVSAIGLGFLRGSLRFSSYRLWNSAADLVEFGFLRFEIGKCGSDPVLAFVWRNCRFLDLKSTFSLTDWVFMKGLLWVFMILLRIPVHHSELEI</sequence>
<dbReference type="Proteomes" id="UP001234297">
    <property type="component" value="Chromosome 9"/>
</dbReference>
<evidence type="ECO:0000313" key="1">
    <source>
        <dbReference type="EMBL" id="KAJ8620292.1"/>
    </source>
</evidence>
<keyword evidence="2" id="KW-1185">Reference proteome</keyword>